<dbReference type="EMBL" id="SGJP01000020">
    <property type="protein sequence ID" value="NFA60815.1"/>
    <property type="molecule type" value="Genomic_DNA"/>
</dbReference>
<name>A0A6M0T0Z5_CLOBO</name>
<protein>
    <recommendedName>
        <fullName evidence="4">Phage protein</fullName>
    </recommendedName>
</protein>
<keyword evidence="1" id="KW-0175">Coiled coil</keyword>
<comment type="caution">
    <text evidence="2">The sequence shown here is derived from an EMBL/GenBank/DDBJ whole genome shotgun (WGS) entry which is preliminary data.</text>
</comment>
<proteinExistence type="predicted"/>
<evidence type="ECO:0000313" key="3">
    <source>
        <dbReference type="Proteomes" id="UP000473089"/>
    </source>
</evidence>
<dbReference type="AlphaFoldDB" id="A0A6M0T0Z5"/>
<organism evidence="2 3">
    <name type="scientific">Clostridium botulinum</name>
    <dbReference type="NCBI Taxonomy" id="1491"/>
    <lineage>
        <taxon>Bacteria</taxon>
        <taxon>Bacillati</taxon>
        <taxon>Bacillota</taxon>
        <taxon>Clostridia</taxon>
        <taxon>Eubacteriales</taxon>
        <taxon>Clostridiaceae</taxon>
        <taxon>Clostridium</taxon>
    </lineage>
</organism>
<gene>
    <name evidence="2" type="ORF">EXM42_10565</name>
</gene>
<accession>A0A6M0T0Z5</accession>
<reference evidence="2 3" key="1">
    <citation type="submission" date="2019-02" db="EMBL/GenBank/DDBJ databases">
        <title>Genome sequencing of Clostridium botulinum clinical isolates.</title>
        <authorList>
            <person name="Brunt J."/>
            <person name="Van Vliet A.H.M."/>
            <person name="Stringer S.C."/>
            <person name="Grant K.A."/>
            <person name="Carter A.C."/>
            <person name="Peck M.W."/>
        </authorList>
    </citation>
    <scope>NUCLEOTIDE SEQUENCE [LARGE SCALE GENOMIC DNA]</scope>
    <source>
        <strain evidence="2 3">R1125/03</strain>
    </source>
</reference>
<evidence type="ECO:0000313" key="2">
    <source>
        <dbReference type="EMBL" id="NFA60815.1"/>
    </source>
</evidence>
<evidence type="ECO:0008006" key="4">
    <source>
        <dbReference type="Google" id="ProtNLM"/>
    </source>
</evidence>
<evidence type="ECO:0000256" key="1">
    <source>
        <dbReference type="SAM" id="Coils"/>
    </source>
</evidence>
<sequence length="102" mass="12056">MIYGRRIIFDKQTGFIINKYIDVEGNINKKCRPDKIDFIDVSFNGTPLENAEEYHVDINNKEIVIDKYKEHTETQEEKLIREKQELENQLLLKQNKETGGIL</sequence>
<feature type="coiled-coil region" evidence="1">
    <location>
        <begin position="65"/>
        <end position="96"/>
    </location>
</feature>
<dbReference type="Proteomes" id="UP000473089">
    <property type="component" value="Unassembled WGS sequence"/>
</dbReference>